<dbReference type="Pfam" id="PF08906">
    <property type="entry name" value="T6SS_Tdi1_C"/>
    <property type="match status" value="1"/>
</dbReference>
<sequence>MFSRLLGSFPRSDVPGPEDAGRPPSGVRAVVGELAGATLADGLYRFHTAASAARADAMVLEAFPGLAGRVACFGFDWLGHQLSLDPTRGADDDPEVLLLDVAFGEVLEVPVPFSRFHDEEAVDHADAALASDFYAEWRETTAQPLAFGECAGYTTPVFLGGEDDVENLEITDLEVYWSLTAQLRQGIS</sequence>
<proteinExistence type="predicted"/>
<protein>
    <submittedName>
        <fullName evidence="3">DUF1851 domain-containing protein</fullName>
    </submittedName>
</protein>
<feature type="domain" description="T6SS immunity protein Tdi1 C-terminal" evidence="2">
    <location>
        <begin position="124"/>
        <end position="183"/>
    </location>
</feature>
<keyword evidence="4" id="KW-1185">Reference proteome</keyword>
<dbReference type="OrthoDB" id="2988179at2"/>
<evidence type="ECO:0000259" key="2">
    <source>
        <dbReference type="Pfam" id="PF08906"/>
    </source>
</evidence>
<dbReference type="Proteomes" id="UP000291189">
    <property type="component" value="Unassembled WGS sequence"/>
</dbReference>
<evidence type="ECO:0000256" key="1">
    <source>
        <dbReference type="SAM" id="MobiDB-lite"/>
    </source>
</evidence>
<dbReference type="RefSeq" id="WP_129985125.1">
    <property type="nucleotide sequence ID" value="NZ_SDPU01000007.1"/>
</dbReference>
<accession>A0A4Q5J941</accession>
<name>A0A4Q5J941_9ACTN</name>
<gene>
    <name evidence="3" type="ORF">ETU37_01610</name>
</gene>
<organism evidence="3 4">
    <name type="scientific">Nocardioides iriomotensis</name>
    <dbReference type="NCBI Taxonomy" id="715784"/>
    <lineage>
        <taxon>Bacteria</taxon>
        <taxon>Bacillati</taxon>
        <taxon>Actinomycetota</taxon>
        <taxon>Actinomycetes</taxon>
        <taxon>Propionibacteriales</taxon>
        <taxon>Nocardioidaceae</taxon>
        <taxon>Nocardioides</taxon>
    </lineage>
</organism>
<feature type="region of interest" description="Disordered" evidence="1">
    <location>
        <begin position="1"/>
        <end position="24"/>
    </location>
</feature>
<dbReference type="EMBL" id="SDPU01000007">
    <property type="protein sequence ID" value="RYU15262.1"/>
    <property type="molecule type" value="Genomic_DNA"/>
</dbReference>
<dbReference type="InterPro" id="IPR015002">
    <property type="entry name" value="T6SS_Tdi1_C"/>
</dbReference>
<evidence type="ECO:0000313" key="4">
    <source>
        <dbReference type="Proteomes" id="UP000291189"/>
    </source>
</evidence>
<reference evidence="3 4" key="1">
    <citation type="submission" date="2019-01" db="EMBL/GenBank/DDBJ databases">
        <title>Nocardioides guangzhouensis sp. nov., an actinobacterium isolated from soil.</title>
        <authorList>
            <person name="Fu Y."/>
            <person name="Cai Y."/>
            <person name="Lin Z."/>
            <person name="Chen P."/>
        </authorList>
    </citation>
    <scope>NUCLEOTIDE SEQUENCE [LARGE SCALE GENOMIC DNA]</scope>
    <source>
        <strain evidence="3 4">NBRC 105384</strain>
    </source>
</reference>
<evidence type="ECO:0000313" key="3">
    <source>
        <dbReference type="EMBL" id="RYU15262.1"/>
    </source>
</evidence>
<comment type="caution">
    <text evidence="3">The sequence shown here is derived from an EMBL/GenBank/DDBJ whole genome shotgun (WGS) entry which is preliminary data.</text>
</comment>
<dbReference type="AlphaFoldDB" id="A0A4Q5J941"/>